<dbReference type="InterPro" id="IPR020546">
    <property type="entry name" value="ATP_synth_F1_dsu/esu_N"/>
</dbReference>
<keyword evidence="9 12" id="KW-0066">ATP synthesis</keyword>
<dbReference type="InterPro" id="IPR036794">
    <property type="entry name" value="ATP_F1_dsu/esu_C_sf"/>
</dbReference>
<keyword evidence="8 12" id="KW-0139">CF(1)</keyword>
<dbReference type="EMBL" id="CP037940">
    <property type="protein sequence ID" value="QBO36733.1"/>
    <property type="molecule type" value="Genomic_DNA"/>
</dbReference>
<dbReference type="PANTHER" id="PTHR13822">
    <property type="entry name" value="ATP SYNTHASE DELTA/EPSILON CHAIN"/>
    <property type="match status" value="1"/>
</dbReference>
<dbReference type="SUPFAM" id="SSF46604">
    <property type="entry name" value="Epsilon subunit of F1F0-ATP synthase C-terminal domain"/>
    <property type="match status" value="1"/>
</dbReference>
<keyword evidence="17" id="KW-1185">Reference proteome</keyword>
<keyword evidence="6 12" id="KW-0406">Ion transport</keyword>
<comment type="similarity">
    <text evidence="3 12 13">Belongs to the ATPase epsilon chain family.</text>
</comment>
<reference evidence="17" key="1">
    <citation type="submission" date="2019-03" db="EMBL/GenBank/DDBJ databases">
        <title>Weissella sp. 26KH-42 Genome sequencing.</title>
        <authorList>
            <person name="Heo J."/>
            <person name="Kim S.-J."/>
            <person name="Kim J.-S."/>
            <person name="Hong S.-B."/>
            <person name="Kwon S.-W."/>
        </authorList>
    </citation>
    <scope>NUCLEOTIDE SEQUENCE [LARGE SCALE GENOMIC DNA]</scope>
    <source>
        <strain evidence="17">26KH-42</strain>
    </source>
</reference>
<dbReference type="OrthoDB" id="9804110at2"/>
<evidence type="ECO:0000256" key="6">
    <source>
        <dbReference type="ARBA" id="ARBA00023065"/>
    </source>
</evidence>
<dbReference type="InterPro" id="IPR001469">
    <property type="entry name" value="ATP_synth_F1_dsu/esu"/>
</dbReference>
<dbReference type="CDD" id="cd12152">
    <property type="entry name" value="F1-ATPase_delta"/>
    <property type="match status" value="1"/>
</dbReference>
<dbReference type="PANTHER" id="PTHR13822:SF10">
    <property type="entry name" value="ATP SYNTHASE EPSILON CHAIN, CHLOROPLASTIC"/>
    <property type="match status" value="1"/>
</dbReference>
<evidence type="ECO:0000256" key="12">
    <source>
        <dbReference type="HAMAP-Rule" id="MF_00530"/>
    </source>
</evidence>
<dbReference type="Gene3D" id="2.60.15.10">
    <property type="entry name" value="F0F1 ATP synthase delta/epsilon subunit, N-terminal"/>
    <property type="match status" value="1"/>
</dbReference>
<feature type="domain" description="ATP synthase F1 complex delta/epsilon subunit N-terminal" evidence="15">
    <location>
        <begin position="7"/>
        <end position="86"/>
    </location>
</feature>
<dbReference type="GO" id="GO:0005524">
    <property type="term" value="F:ATP binding"/>
    <property type="evidence" value="ECO:0007669"/>
    <property type="project" value="UniProtKB-UniRule"/>
</dbReference>
<evidence type="ECO:0000313" key="16">
    <source>
        <dbReference type="EMBL" id="QBO36733.1"/>
    </source>
</evidence>
<evidence type="ECO:0000259" key="15">
    <source>
        <dbReference type="Pfam" id="PF02823"/>
    </source>
</evidence>
<dbReference type="Proteomes" id="UP000292886">
    <property type="component" value="Chromosome"/>
</dbReference>
<dbReference type="Pfam" id="PF00401">
    <property type="entry name" value="ATP-synt_DE"/>
    <property type="match status" value="1"/>
</dbReference>
<comment type="subunit">
    <text evidence="12 13">F-type ATPases have 2 components, CF(1) - the catalytic core - and CF(0) - the membrane proton channel. CF(1) has five subunits: alpha(3), beta(3), gamma(1), delta(1), epsilon(1). CF(0) has three main subunits: a, b and c.</text>
</comment>
<evidence type="ECO:0000256" key="3">
    <source>
        <dbReference type="ARBA" id="ARBA00005712"/>
    </source>
</evidence>
<keyword evidence="5 12" id="KW-0813">Transport</keyword>
<evidence type="ECO:0000256" key="1">
    <source>
        <dbReference type="ARBA" id="ARBA00003543"/>
    </source>
</evidence>
<feature type="domain" description="ATP synthase epsilon subunit C-terminal" evidence="14">
    <location>
        <begin position="90"/>
        <end position="137"/>
    </location>
</feature>
<dbReference type="Pfam" id="PF02823">
    <property type="entry name" value="ATP-synt_DE_N"/>
    <property type="match status" value="1"/>
</dbReference>
<dbReference type="AlphaFoldDB" id="A0A4P6YVG1"/>
<dbReference type="GO" id="GO:0046933">
    <property type="term" value="F:proton-transporting ATP synthase activity, rotational mechanism"/>
    <property type="evidence" value="ECO:0007669"/>
    <property type="project" value="UniProtKB-UniRule"/>
</dbReference>
<evidence type="ECO:0000256" key="10">
    <source>
        <dbReference type="ARBA" id="ARBA00030215"/>
    </source>
</evidence>
<organism evidence="16 17">
    <name type="scientific">Periweissella cryptocerci</name>
    <dbReference type="NCBI Taxonomy" id="2506420"/>
    <lineage>
        <taxon>Bacteria</taxon>
        <taxon>Bacillati</taxon>
        <taxon>Bacillota</taxon>
        <taxon>Bacilli</taxon>
        <taxon>Lactobacillales</taxon>
        <taxon>Lactobacillaceae</taxon>
        <taxon>Periweissella</taxon>
    </lineage>
</organism>
<dbReference type="SUPFAM" id="SSF51344">
    <property type="entry name" value="Epsilon subunit of F1F0-ATP synthase N-terminal domain"/>
    <property type="match status" value="1"/>
</dbReference>
<evidence type="ECO:0000256" key="13">
    <source>
        <dbReference type="RuleBase" id="RU003656"/>
    </source>
</evidence>
<sequence length="144" mass="15292">MAEHTLAISIVTPDGVVYSRDDAKMVVLKTMGGTIGVMANHQPIVSALQIDEADVEMPDGTKDVIAVNGGFAEFSSNTMSIVADSAETPDQIDVARAEAARERAQKHISHATEVHDADEMARAQVALKRSMNRLRATGGTGGFK</sequence>
<evidence type="ECO:0000256" key="5">
    <source>
        <dbReference type="ARBA" id="ARBA00022448"/>
    </source>
</evidence>
<evidence type="ECO:0000256" key="7">
    <source>
        <dbReference type="ARBA" id="ARBA00023136"/>
    </source>
</evidence>
<name>A0A4P6YVG1_9LACO</name>
<keyword evidence="12" id="KW-1003">Cell membrane</keyword>
<keyword evidence="7 12" id="KW-0472">Membrane</keyword>
<evidence type="ECO:0000259" key="14">
    <source>
        <dbReference type="Pfam" id="PF00401"/>
    </source>
</evidence>
<dbReference type="Gene3D" id="1.20.5.440">
    <property type="entry name" value="ATP synthase delta/epsilon subunit, C-terminal domain"/>
    <property type="match status" value="1"/>
</dbReference>
<dbReference type="HAMAP" id="MF_00530">
    <property type="entry name" value="ATP_synth_epsil_bac"/>
    <property type="match status" value="1"/>
</dbReference>
<accession>A0A4P6YVG1</accession>
<dbReference type="InterPro" id="IPR020547">
    <property type="entry name" value="ATP_synth_F1_esu_C"/>
</dbReference>
<evidence type="ECO:0000256" key="4">
    <source>
        <dbReference type="ARBA" id="ARBA00014480"/>
    </source>
</evidence>
<dbReference type="NCBIfam" id="TIGR01216">
    <property type="entry name" value="ATP_synt_epsi"/>
    <property type="match status" value="1"/>
</dbReference>
<protein>
    <recommendedName>
        <fullName evidence="4 12">ATP synthase epsilon chain</fullName>
    </recommendedName>
    <alternativeName>
        <fullName evidence="11 12">ATP synthase F1 sector epsilon subunit</fullName>
    </alternativeName>
    <alternativeName>
        <fullName evidence="10 12">F-ATPase epsilon subunit</fullName>
    </alternativeName>
</protein>
<evidence type="ECO:0000313" key="17">
    <source>
        <dbReference type="Proteomes" id="UP000292886"/>
    </source>
</evidence>
<dbReference type="GO" id="GO:0005886">
    <property type="term" value="C:plasma membrane"/>
    <property type="evidence" value="ECO:0007669"/>
    <property type="project" value="UniProtKB-SubCell"/>
</dbReference>
<dbReference type="InterPro" id="IPR036771">
    <property type="entry name" value="ATPsynth_dsu/esu_N"/>
</dbReference>
<comment type="function">
    <text evidence="1 12">Produces ATP from ADP in the presence of a proton gradient across the membrane.</text>
</comment>
<gene>
    <name evidence="12" type="primary">atpC</name>
    <name evidence="16" type="ORF">EQG49_09800</name>
</gene>
<comment type="subcellular location">
    <subcellularLocation>
        <location evidence="2 12">Cell membrane</location>
        <topology evidence="2 12">Peripheral membrane protein</topology>
    </subcellularLocation>
</comment>
<evidence type="ECO:0000256" key="2">
    <source>
        <dbReference type="ARBA" id="ARBA00004202"/>
    </source>
</evidence>
<proteinExistence type="inferred from homology"/>
<dbReference type="RefSeq" id="WP_133363810.1">
    <property type="nucleotide sequence ID" value="NZ_CP037940.1"/>
</dbReference>
<evidence type="ECO:0000256" key="8">
    <source>
        <dbReference type="ARBA" id="ARBA00023196"/>
    </source>
</evidence>
<dbReference type="KEGG" id="wei:EQG49_09800"/>
<dbReference type="GO" id="GO:0045259">
    <property type="term" value="C:proton-transporting ATP synthase complex"/>
    <property type="evidence" value="ECO:0007669"/>
    <property type="project" value="UniProtKB-KW"/>
</dbReference>
<evidence type="ECO:0000256" key="9">
    <source>
        <dbReference type="ARBA" id="ARBA00023310"/>
    </source>
</evidence>
<evidence type="ECO:0000256" key="11">
    <source>
        <dbReference type="ARBA" id="ARBA00031795"/>
    </source>
</evidence>
<dbReference type="NCBIfam" id="NF001846">
    <property type="entry name" value="PRK00571.1-3"/>
    <property type="match status" value="1"/>
</dbReference>
<keyword evidence="12" id="KW-0375">Hydrogen ion transport</keyword>